<dbReference type="FunFam" id="1.25.10.10:FF:000133">
    <property type="entry name" value="DnaJ heat shock protein family (Hsp40) member C13"/>
    <property type="match status" value="1"/>
</dbReference>
<name>A0A2I0TJM6_LIMLA</name>
<dbReference type="FunFam" id="1.25.10.10:FF:000072">
    <property type="entry name" value="dnaJ homolog subfamily C member 13 isoform X2"/>
    <property type="match status" value="1"/>
</dbReference>
<dbReference type="PROSITE" id="PS50076">
    <property type="entry name" value="DNAJ_2"/>
    <property type="match status" value="1"/>
</dbReference>
<dbReference type="Pfam" id="PF00226">
    <property type="entry name" value="DnaJ"/>
    <property type="match status" value="1"/>
</dbReference>
<dbReference type="CDD" id="cd06257">
    <property type="entry name" value="DnaJ"/>
    <property type="match status" value="1"/>
</dbReference>
<dbReference type="GO" id="GO:0010008">
    <property type="term" value="C:endosome membrane"/>
    <property type="evidence" value="ECO:0007669"/>
    <property type="project" value="TreeGrafter"/>
</dbReference>
<dbReference type="AlphaFoldDB" id="A0A2I0TJM6"/>
<dbReference type="GO" id="GO:0006898">
    <property type="term" value="P:receptor-mediated endocytosis"/>
    <property type="evidence" value="ECO:0007669"/>
    <property type="project" value="TreeGrafter"/>
</dbReference>
<dbReference type="SUPFAM" id="SSF46565">
    <property type="entry name" value="Chaperone J-domain"/>
    <property type="match status" value="1"/>
</dbReference>
<dbReference type="Gene3D" id="1.10.287.110">
    <property type="entry name" value="DnaJ domain"/>
    <property type="match status" value="1"/>
</dbReference>
<dbReference type="InterPro" id="IPR016024">
    <property type="entry name" value="ARM-type_fold"/>
</dbReference>
<dbReference type="OrthoDB" id="69656at2759"/>
<dbReference type="GO" id="GO:0007032">
    <property type="term" value="P:endosome organization"/>
    <property type="evidence" value="ECO:0007669"/>
    <property type="project" value="InterPro"/>
</dbReference>
<dbReference type="Proteomes" id="UP000233556">
    <property type="component" value="Unassembled WGS sequence"/>
</dbReference>
<dbReference type="Gene3D" id="1.25.10.10">
    <property type="entry name" value="Leucine-rich Repeat Variant"/>
    <property type="match status" value="2"/>
</dbReference>
<dbReference type="InterPro" id="IPR011989">
    <property type="entry name" value="ARM-like"/>
</dbReference>
<dbReference type="GO" id="GO:2000641">
    <property type="term" value="P:regulation of early endosome to late endosome transport"/>
    <property type="evidence" value="ECO:0007669"/>
    <property type="project" value="InterPro"/>
</dbReference>
<dbReference type="SMART" id="SM00271">
    <property type="entry name" value="DnaJ"/>
    <property type="match status" value="1"/>
</dbReference>
<dbReference type="EMBL" id="KZ509483">
    <property type="protein sequence ID" value="PKU34020.1"/>
    <property type="molecule type" value="Genomic_DNA"/>
</dbReference>
<organism evidence="2 3">
    <name type="scientific">Limosa lapponica baueri</name>
    <dbReference type="NCBI Taxonomy" id="1758121"/>
    <lineage>
        <taxon>Eukaryota</taxon>
        <taxon>Metazoa</taxon>
        <taxon>Chordata</taxon>
        <taxon>Craniata</taxon>
        <taxon>Vertebrata</taxon>
        <taxon>Euteleostomi</taxon>
        <taxon>Archelosauria</taxon>
        <taxon>Archosauria</taxon>
        <taxon>Dinosauria</taxon>
        <taxon>Saurischia</taxon>
        <taxon>Theropoda</taxon>
        <taxon>Coelurosauria</taxon>
        <taxon>Aves</taxon>
        <taxon>Neognathae</taxon>
        <taxon>Neoaves</taxon>
        <taxon>Charadriiformes</taxon>
        <taxon>Scolopacidae</taxon>
        <taxon>Limosa</taxon>
    </lineage>
</organism>
<sequence length="855" mass="95816">MIEKIAAHLADFTPRLQSNTRALYQYCPIPVINYPQLENELFCNIYYLKHLCDTLRFPDWPIKDPVKLLKDTLEAWKKEVEKKPPTMSIDDAYEVLNLPKGQGQHEESKIRKAYFRLAQKYHPDKNPEGRDMFEKVNKAYEFLCTKSAKVIDGPDPENIILILKTQSILFNRHKEELKPYKYAGYPMLIKTITIETSDDLLFSKESPLLPAATELAFHTVNCSALNAEELRRENGIEVLQEAFNRCVAVLTRSSKPDDMSVQNIPRVASLGVECVSSFALDYWLQTHLFQAGVLWYLLGYLFNYDYTLEESGIQKSEDSNHQEVANSLAKLSLLALSRLGGYLSEEQATPENPMIRKSLAGMLTPYIARKLAVVSPTELPKAFAASLLDYIGSQAQYLHTLMAITQTGKVESNQHGDRLRRVEMALEALRNVIKHNPGSECECIGHFKLIFSLLRVHGAGQVQQLALEVVNIVTSNQECVNNIAEAMVLANLLALLHSLPSSRQLVLETLYALTSSTKIIKEAMAKGALIYLLDMFCNSTHPQVRAQTAELFAKMTADKLVGPKVRITLMKFLPGVFMDAMRDNPEAAVHIFEGTHENPELIWNDKSRERVSTTVREMMLEHFKLQRDNPDTNWKGETLETITTATVCLFSAQPQLADQVPPLGHLHKIIQAMNHKNNAIPKSAIRVMHILSDNELCVRAMASLETISPLMNGMKKRSDIVGVACEALNRMFQKEQNDLVAQALKADLVPYLLKLLEGIGLENLESPSATKAQIVKTLKSMSRSLQYGEQVNEILTRSSVWSAFKDQKHDLFISETQTAGYLTGPGVAGYLTAGTTSSVMPNVPPPVDNEVGDVS</sequence>
<reference evidence="3" key="1">
    <citation type="submission" date="2017-11" db="EMBL/GenBank/DDBJ databases">
        <authorList>
            <person name="Lima N.C."/>
            <person name="Parody-Merino A.M."/>
            <person name="Battley P.F."/>
            <person name="Fidler A.E."/>
            <person name="Prosdocimi F."/>
        </authorList>
    </citation>
    <scope>NUCLEOTIDE SEQUENCE [LARGE SCALE GENOMIC DNA]</scope>
</reference>
<dbReference type="SUPFAM" id="SSF48371">
    <property type="entry name" value="ARM repeat"/>
    <property type="match status" value="1"/>
</dbReference>
<feature type="domain" description="J" evidence="1">
    <location>
        <begin position="91"/>
        <end position="148"/>
    </location>
</feature>
<keyword evidence="3" id="KW-1185">Reference proteome</keyword>
<evidence type="ECO:0000313" key="3">
    <source>
        <dbReference type="Proteomes" id="UP000233556"/>
    </source>
</evidence>
<evidence type="ECO:0000313" key="2">
    <source>
        <dbReference type="EMBL" id="PKU34020.1"/>
    </source>
</evidence>
<protein>
    <recommendedName>
        <fullName evidence="1">J domain-containing protein</fullName>
    </recommendedName>
</protein>
<dbReference type="PANTHER" id="PTHR36983:SF2">
    <property type="entry name" value="DNAJ HOMOLOG SUBFAMILY C MEMBER 13"/>
    <property type="match status" value="1"/>
</dbReference>
<dbReference type="FunFam" id="1.10.287.110:FF:000007">
    <property type="entry name" value="DnaJ (Hsp40) homolog, subfamily C, member 13"/>
    <property type="match status" value="1"/>
</dbReference>
<reference evidence="3" key="2">
    <citation type="submission" date="2017-12" db="EMBL/GenBank/DDBJ databases">
        <title>Genome sequence of the Bar-tailed Godwit (Limosa lapponica baueri).</title>
        <authorList>
            <person name="Lima N.C.B."/>
            <person name="Parody-Merino A.M."/>
            <person name="Battley P.F."/>
            <person name="Fidler A.E."/>
            <person name="Prosdocimi F."/>
        </authorList>
    </citation>
    <scope>NUCLEOTIDE SEQUENCE [LARGE SCALE GENOMIC DNA]</scope>
</reference>
<dbReference type="InterPro" id="IPR044978">
    <property type="entry name" value="GRV2/DNAJC13"/>
</dbReference>
<accession>A0A2I0TJM6</accession>
<proteinExistence type="predicted"/>
<dbReference type="InterPro" id="IPR036869">
    <property type="entry name" value="J_dom_sf"/>
</dbReference>
<gene>
    <name evidence="2" type="ORF">llap_15677</name>
</gene>
<dbReference type="PANTHER" id="PTHR36983">
    <property type="entry name" value="DNAJ HOMOLOG SUBFAMILY C MEMBER 13"/>
    <property type="match status" value="1"/>
</dbReference>
<evidence type="ECO:0000259" key="1">
    <source>
        <dbReference type="PROSITE" id="PS50076"/>
    </source>
</evidence>
<dbReference type="InterPro" id="IPR001623">
    <property type="entry name" value="DnaJ_domain"/>
</dbReference>